<comment type="caution">
    <text evidence="1">The sequence shown here is derived from an EMBL/GenBank/DDBJ whole genome shotgun (WGS) entry which is preliminary data.</text>
</comment>
<dbReference type="RefSeq" id="WP_343904245.1">
    <property type="nucleotide sequence ID" value="NZ_BAAAIS010000002.1"/>
</dbReference>
<protein>
    <submittedName>
        <fullName evidence="1">Uncharacterized protein</fullName>
    </submittedName>
</protein>
<evidence type="ECO:0000313" key="2">
    <source>
        <dbReference type="Proteomes" id="UP001597280"/>
    </source>
</evidence>
<reference evidence="2" key="1">
    <citation type="journal article" date="2019" name="Int. J. Syst. Evol. Microbiol.">
        <title>The Global Catalogue of Microorganisms (GCM) 10K type strain sequencing project: providing services to taxonomists for standard genome sequencing and annotation.</title>
        <authorList>
            <consortium name="The Broad Institute Genomics Platform"/>
            <consortium name="The Broad Institute Genome Sequencing Center for Infectious Disease"/>
            <person name="Wu L."/>
            <person name="Ma J."/>
        </authorList>
    </citation>
    <scope>NUCLEOTIDE SEQUENCE [LARGE SCALE GENOMIC DNA]</scope>
    <source>
        <strain evidence="2">JCM 11650</strain>
    </source>
</reference>
<proteinExistence type="predicted"/>
<keyword evidence="2" id="KW-1185">Reference proteome</keyword>
<evidence type="ECO:0000313" key="1">
    <source>
        <dbReference type="EMBL" id="MFD1835034.1"/>
    </source>
</evidence>
<dbReference type="Proteomes" id="UP001597280">
    <property type="component" value="Unassembled WGS sequence"/>
</dbReference>
<name>A0ABW4PW40_9MICO</name>
<accession>A0ABW4PW40</accession>
<gene>
    <name evidence="1" type="ORF">ACFSDA_08070</name>
</gene>
<organism evidence="1 2">
    <name type="scientific">Brachybacterium rhamnosum</name>
    <dbReference type="NCBI Taxonomy" id="173361"/>
    <lineage>
        <taxon>Bacteria</taxon>
        <taxon>Bacillati</taxon>
        <taxon>Actinomycetota</taxon>
        <taxon>Actinomycetes</taxon>
        <taxon>Micrococcales</taxon>
        <taxon>Dermabacteraceae</taxon>
        <taxon>Brachybacterium</taxon>
    </lineage>
</organism>
<sequence length="125" mass="13682">MATRRSIEREARDQRIYGLAASGLTYREIAARESLSLGRISAIVNAQAAEHKDENLRLARDMILQRGQLIVRKHMANIGDPKSAEMVLRVNDQQAKLLGLYTPQQGAGVAEAASMLAQLIGRDAA</sequence>
<dbReference type="EMBL" id="JBHUFL010000002">
    <property type="protein sequence ID" value="MFD1835034.1"/>
    <property type="molecule type" value="Genomic_DNA"/>
</dbReference>